<comment type="caution">
    <text evidence="1">The sequence shown here is derived from an EMBL/GenBank/DDBJ whole genome shotgun (WGS) entry which is preliminary data.</text>
</comment>
<protein>
    <submittedName>
        <fullName evidence="1">WG repeat-containing protein</fullName>
    </submittedName>
</protein>
<dbReference type="EMBL" id="JBHUHY010000013">
    <property type="protein sequence ID" value="MFD2187538.1"/>
    <property type="molecule type" value="Genomic_DNA"/>
</dbReference>
<keyword evidence="2" id="KW-1185">Reference proteome</keyword>
<dbReference type="Proteomes" id="UP001597344">
    <property type="component" value="Unassembled WGS sequence"/>
</dbReference>
<dbReference type="InterPro" id="IPR032774">
    <property type="entry name" value="WG_beta_rep"/>
</dbReference>
<name>A0ABW5AX04_9FLAO</name>
<sequence length="207" mass="23630">MKSIRILLICLIVFPFIGVSQILKNIDEVTPFHEELAAVRKGDKWAFINTKGDIVIDYREDLVKSKTKNKTTSYPYFSDGRCLITQKINGIVYYGYMDITGEIVIKPEYLNATNFDNGHAIVLKVSKEELGRNDLLDKKVVSYSYDEIVIDHLGAQKTFLIGPVHLVYKKDRLRKPPMIQSYFLSPNLVASKSKDSGWQLYTLNSSN</sequence>
<gene>
    <name evidence="1" type="ORF">ACFSJT_12125</name>
</gene>
<dbReference type="Pfam" id="PF14903">
    <property type="entry name" value="WG_beta_rep"/>
    <property type="match status" value="2"/>
</dbReference>
<proteinExistence type="predicted"/>
<evidence type="ECO:0000313" key="2">
    <source>
        <dbReference type="Proteomes" id="UP001597344"/>
    </source>
</evidence>
<dbReference type="RefSeq" id="WP_378320540.1">
    <property type="nucleotide sequence ID" value="NZ_JBHUHY010000013.1"/>
</dbReference>
<evidence type="ECO:0000313" key="1">
    <source>
        <dbReference type="EMBL" id="MFD2187538.1"/>
    </source>
</evidence>
<organism evidence="1 2">
    <name type="scientific">Aquimarina celericrescens</name>
    <dbReference type="NCBI Taxonomy" id="1964542"/>
    <lineage>
        <taxon>Bacteria</taxon>
        <taxon>Pseudomonadati</taxon>
        <taxon>Bacteroidota</taxon>
        <taxon>Flavobacteriia</taxon>
        <taxon>Flavobacteriales</taxon>
        <taxon>Flavobacteriaceae</taxon>
        <taxon>Aquimarina</taxon>
    </lineage>
</organism>
<reference evidence="2" key="1">
    <citation type="journal article" date="2019" name="Int. J. Syst. Evol. Microbiol.">
        <title>The Global Catalogue of Microorganisms (GCM) 10K type strain sequencing project: providing services to taxonomists for standard genome sequencing and annotation.</title>
        <authorList>
            <consortium name="The Broad Institute Genomics Platform"/>
            <consortium name="The Broad Institute Genome Sequencing Center for Infectious Disease"/>
            <person name="Wu L."/>
            <person name="Ma J."/>
        </authorList>
    </citation>
    <scope>NUCLEOTIDE SEQUENCE [LARGE SCALE GENOMIC DNA]</scope>
    <source>
        <strain evidence="2">DT92</strain>
    </source>
</reference>
<accession>A0ABW5AX04</accession>